<dbReference type="GO" id="GO:0016740">
    <property type="term" value="F:transferase activity"/>
    <property type="evidence" value="ECO:0007669"/>
    <property type="project" value="UniProtKB-KW"/>
</dbReference>
<reference evidence="13 14" key="1">
    <citation type="submission" date="2022-08" db="EMBL/GenBank/DDBJ databases">
        <authorList>
            <person name="Zeman M."/>
            <person name="Kubasova T."/>
        </authorList>
    </citation>
    <scope>NUCLEOTIDE SEQUENCE [LARGE SCALE GENOMIC DNA]</scope>
    <source>
        <strain evidence="13 14">ET62</strain>
    </source>
</reference>
<dbReference type="InterPro" id="IPR027939">
    <property type="entry name" value="NMT1/THI5"/>
</dbReference>
<evidence type="ECO:0000256" key="7">
    <source>
        <dbReference type="ARBA" id="ARBA00022898"/>
    </source>
</evidence>
<protein>
    <recommendedName>
        <fullName evidence="10">Thiamine pyrimidine synthase</fullName>
    </recommendedName>
</protein>
<dbReference type="Gene3D" id="3.40.190.10">
    <property type="entry name" value="Periplasmic binding protein-like II"/>
    <property type="match status" value="2"/>
</dbReference>
<comment type="subunit">
    <text evidence="4">Homodimer.</text>
</comment>
<comment type="function">
    <text evidence="1">Responsible for the formation of the pyrimidine heterocycle in the thiamine biosynthesis pathway. Catalyzes the formation of hydroxymethylpyrimidine phosphate (HMP-P) from histidine and pyridoxal phosphate (PLP). The protein uses PLP and the active site histidine to form HMP-P, generating an inactive enzyme. The enzyme can only undergo a single turnover, which suggests it is a suicide enzyme.</text>
</comment>
<keyword evidence="7" id="KW-0663">Pyridoxal phosphate</keyword>
<organism evidence="13 14">
    <name type="scientific">Phocaeicola barnesiae</name>
    <dbReference type="NCBI Taxonomy" id="376804"/>
    <lineage>
        <taxon>Bacteria</taxon>
        <taxon>Pseudomonadati</taxon>
        <taxon>Bacteroidota</taxon>
        <taxon>Bacteroidia</taxon>
        <taxon>Bacteroidales</taxon>
        <taxon>Bacteroidaceae</taxon>
        <taxon>Phocaeicola</taxon>
    </lineage>
</organism>
<evidence type="ECO:0000256" key="9">
    <source>
        <dbReference type="ARBA" id="ARBA00023004"/>
    </source>
</evidence>
<evidence type="ECO:0000256" key="4">
    <source>
        <dbReference type="ARBA" id="ARBA00011738"/>
    </source>
</evidence>
<evidence type="ECO:0000313" key="14">
    <source>
        <dbReference type="Proteomes" id="UP001204579"/>
    </source>
</evidence>
<feature type="domain" description="SsuA/THI5-like" evidence="12">
    <location>
        <begin position="38"/>
        <end position="243"/>
    </location>
</feature>
<keyword evidence="5" id="KW-0808">Transferase</keyword>
<dbReference type="GO" id="GO:0046872">
    <property type="term" value="F:metal ion binding"/>
    <property type="evidence" value="ECO:0007669"/>
    <property type="project" value="UniProtKB-KW"/>
</dbReference>
<comment type="catalytic activity">
    <reaction evidence="11">
        <text>N(6)-(pyridoxal phosphate)-L-lysyl-[4-amino-5-hydroxymethyl-2-methylpyrimidine phosphate synthase] + L-histidyl-[4-amino-5-hydroxymethyl-2-methylpyrimidine phosphate synthase] + 2 Fe(3+) + 4 H2O = L-lysyl-[4-amino-5-hydroxymethyl-2-methylpyrimidine phosphate synthase] + (2S)-2-amino-5-hydroxy-4-oxopentanoyl-[4-amino-5-hydroxymethyl-2-methylpyrimidine phosphate synthase] + 4-amino-2-methyl-5-(phosphooxymethyl)pyrimidine + 3-oxopropanoate + 2 Fe(2+) + 2 H(+)</text>
        <dbReference type="Rhea" id="RHEA:65756"/>
        <dbReference type="Rhea" id="RHEA-COMP:16892"/>
        <dbReference type="Rhea" id="RHEA-COMP:16893"/>
        <dbReference type="Rhea" id="RHEA-COMP:16894"/>
        <dbReference type="Rhea" id="RHEA-COMP:16895"/>
        <dbReference type="ChEBI" id="CHEBI:15377"/>
        <dbReference type="ChEBI" id="CHEBI:15378"/>
        <dbReference type="ChEBI" id="CHEBI:29033"/>
        <dbReference type="ChEBI" id="CHEBI:29034"/>
        <dbReference type="ChEBI" id="CHEBI:29969"/>
        <dbReference type="ChEBI" id="CHEBI:29979"/>
        <dbReference type="ChEBI" id="CHEBI:33190"/>
        <dbReference type="ChEBI" id="CHEBI:58354"/>
        <dbReference type="ChEBI" id="CHEBI:143915"/>
        <dbReference type="ChEBI" id="CHEBI:157692"/>
    </reaction>
    <physiologicalReaction direction="left-to-right" evidence="11">
        <dbReference type="Rhea" id="RHEA:65757"/>
    </physiologicalReaction>
</comment>
<dbReference type="AlphaFoldDB" id="A0AAW5N6G9"/>
<evidence type="ECO:0000313" key="13">
    <source>
        <dbReference type="EMBL" id="MCR8872640.1"/>
    </source>
</evidence>
<evidence type="ECO:0000256" key="3">
    <source>
        <dbReference type="ARBA" id="ARBA00009406"/>
    </source>
</evidence>
<dbReference type="InterPro" id="IPR015168">
    <property type="entry name" value="SsuA/THI5"/>
</dbReference>
<comment type="caution">
    <text evidence="13">The sequence shown here is derived from an EMBL/GenBank/DDBJ whole genome shotgun (WGS) entry which is preliminary data.</text>
</comment>
<comment type="pathway">
    <text evidence="2">Cofactor biosynthesis; thiamine diphosphate biosynthesis.</text>
</comment>
<dbReference type="RefSeq" id="WP_235300538.1">
    <property type="nucleotide sequence ID" value="NZ_DEQE01000025.1"/>
</dbReference>
<sequence>MKIYRCLLVYLWGIWGVVGNVYGQSERIVFTPQWTPQSQFAGYYVAQAKGFYQEEGLEVVFDHPSASSSALNRLEEGSSHIIGLQLIQAIKLIGDGVPLVNILQTSQRNSLMIVPRYNDIRSLEDLRGKKVGVWKAGFCELAYMLDRREKLNIEWIPFINYVNLFVSGAIDATVAMSFNEYLQILACGIQPQHVFYFSDFGYDIPEDGLYVTADYYRTHQKAVQAFARASVKGWKWAAQHPQETLDIVMRLVRKYHVATNRLQQQRMLENVLELQCERHTTTRPFRLQPEHVEKASALLLDDGYIHRPVTYQEITGAL</sequence>
<keyword evidence="6" id="KW-0479">Metal-binding</keyword>
<comment type="similarity">
    <text evidence="3">Belongs to the NMT1/THI5 family.</text>
</comment>
<evidence type="ECO:0000256" key="5">
    <source>
        <dbReference type="ARBA" id="ARBA00022679"/>
    </source>
</evidence>
<keyword evidence="9" id="KW-0408">Iron</keyword>
<evidence type="ECO:0000256" key="11">
    <source>
        <dbReference type="ARBA" id="ARBA00048179"/>
    </source>
</evidence>
<evidence type="ECO:0000256" key="10">
    <source>
        <dbReference type="ARBA" id="ARBA00033171"/>
    </source>
</evidence>
<keyword evidence="14" id="KW-1185">Reference proteome</keyword>
<dbReference type="Proteomes" id="UP001204579">
    <property type="component" value="Unassembled WGS sequence"/>
</dbReference>
<dbReference type="PANTHER" id="PTHR31528">
    <property type="entry name" value="4-AMINO-5-HYDROXYMETHYL-2-METHYLPYRIMIDINE PHOSPHATE SYNTHASE THI11-RELATED"/>
    <property type="match status" value="1"/>
</dbReference>
<evidence type="ECO:0000256" key="8">
    <source>
        <dbReference type="ARBA" id="ARBA00022977"/>
    </source>
</evidence>
<evidence type="ECO:0000256" key="6">
    <source>
        <dbReference type="ARBA" id="ARBA00022723"/>
    </source>
</evidence>
<dbReference type="Pfam" id="PF09084">
    <property type="entry name" value="NMT1"/>
    <property type="match status" value="1"/>
</dbReference>
<gene>
    <name evidence="13" type="ORF">NW209_01160</name>
</gene>
<dbReference type="EMBL" id="JANRHJ010000001">
    <property type="protein sequence ID" value="MCR8872640.1"/>
    <property type="molecule type" value="Genomic_DNA"/>
</dbReference>
<evidence type="ECO:0000256" key="1">
    <source>
        <dbReference type="ARBA" id="ARBA00003469"/>
    </source>
</evidence>
<accession>A0AAW5N6G9</accession>
<proteinExistence type="inferred from homology"/>
<dbReference type="GO" id="GO:0009228">
    <property type="term" value="P:thiamine biosynthetic process"/>
    <property type="evidence" value="ECO:0007669"/>
    <property type="project" value="UniProtKB-KW"/>
</dbReference>
<keyword evidence="8" id="KW-0784">Thiamine biosynthesis</keyword>
<dbReference type="SUPFAM" id="SSF53850">
    <property type="entry name" value="Periplasmic binding protein-like II"/>
    <property type="match status" value="1"/>
</dbReference>
<evidence type="ECO:0000256" key="2">
    <source>
        <dbReference type="ARBA" id="ARBA00004948"/>
    </source>
</evidence>
<dbReference type="PANTHER" id="PTHR31528:SF1">
    <property type="entry name" value="4-AMINO-5-HYDROXYMETHYL-2-METHYLPYRIMIDINE PHOSPHATE SYNTHASE THI11-RELATED"/>
    <property type="match status" value="1"/>
</dbReference>
<evidence type="ECO:0000259" key="12">
    <source>
        <dbReference type="Pfam" id="PF09084"/>
    </source>
</evidence>
<name>A0AAW5N6G9_9BACT</name>